<keyword evidence="4" id="KW-1267">Proteomics identification</keyword>
<dbReference type="UCSC" id="uc064iad.1">
    <property type="organism name" value="human"/>
</dbReference>
<dbReference type="Bgee" id="ENSG00000106477">
    <property type="expression patterns" value="Expressed in sperm and 157 other cell types or tissues"/>
</dbReference>
<dbReference type="HOGENOM" id="CLU_2855558_0_0_1"/>
<dbReference type="Proteomes" id="UP000005640">
    <property type="component" value="Chromosome 7"/>
</dbReference>
<feature type="compositionally biased region" description="Basic and acidic residues" evidence="1">
    <location>
        <begin position="44"/>
        <end position="58"/>
    </location>
</feature>
<dbReference type="OrthoDB" id="70250at2759"/>
<dbReference type="HGNC" id="HGNC:12370">
    <property type="gene designation" value="CEP41"/>
</dbReference>
<dbReference type="ProteomicsDB" id="32100"/>
<dbReference type="Antibodypedia" id="32076">
    <property type="antibodies" value="80 antibodies from 23 providers"/>
</dbReference>
<dbReference type="UCSC" id="uc064hzu.1">
    <property type="organism name" value="human"/>
</dbReference>
<feature type="region of interest" description="Disordered" evidence="1">
    <location>
        <begin position="1"/>
        <end position="75"/>
    </location>
</feature>
<reference evidence="2 3" key="2">
    <citation type="journal article" date="2003" name="Nature">
        <title>The DNA sequence of human chromosome 7.</title>
        <authorList>
            <person name="Hillier L.W."/>
            <person name="Fulton R.S."/>
            <person name="Fulton L.A."/>
            <person name="Graves T.A."/>
            <person name="Pepin K.H."/>
            <person name="Wagner-McPherson C."/>
            <person name="Layman D."/>
            <person name="Maas J."/>
            <person name="Jaeger S."/>
            <person name="Walker R."/>
            <person name="Wylie K."/>
            <person name="Sekhon M."/>
            <person name="Becker M.C."/>
            <person name="O'Laughlin M.D."/>
            <person name="Schaller M.E."/>
            <person name="Fewell G.A."/>
            <person name="Delehaunty K.D."/>
            <person name="Miner T.L."/>
            <person name="Nash W.E."/>
            <person name="Cordes M."/>
            <person name="Du H."/>
            <person name="Sun H."/>
            <person name="Edwards J."/>
            <person name="Bradshaw-Cordum H."/>
            <person name="Ali J."/>
            <person name="Andrews S."/>
            <person name="Isak A."/>
            <person name="Vanbrunt A."/>
            <person name="Nguyen C."/>
            <person name="Du F."/>
            <person name="Lamar B."/>
            <person name="Courtney L."/>
            <person name="Kalicki J."/>
            <person name="Ozersky P."/>
            <person name="Bielicki L."/>
            <person name="Scott K."/>
            <person name="Holmes A."/>
            <person name="Harkins R."/>
            <person name="Harris A."/>
            <person name="Strong C.M."/>
            <person name="Hou S."/>
            <person name="Tomlinson C."/>
            <person name="Dauphin-Kohlberg S."/>
            <person name="Kozlowicz-Reilly A."/>
            <person name="Leonard S."/>
            <person name="Rohlfing T."/>
            <person name="Rock S.M."/>
            <person name="Tin-Wollam A.M."/>
            <person name="Abbott A."/>
            <person name="Minx P."/>
            <person name="Maupin R."/>
            <person name="Strowmatt C."/>
            <person name="Latreille P."/>
            <person name="Miller N."/>
            <person name="Johnson D."/>
            <person name="Murray J."/>
            <person name="Woessner J.P."/>
            <person name="Wendl M.C."/>
            <person name="Yang S.P."/>
            <person name="Schultz B.R."/>
            <person name="Wallis J.W."/>
            <person name="Spieth J."/>
            <person name="Bieri T.A."/>
            <person name="Nelson J.O."/>
            <person name="Berkowicz N."/>
            <person name="Wohldmann P.E."/>
            <person name="Cook L.L."/>
            <person name="Hickenbotham M.T."/>
            <person name="Eldred J."/>
            <person name="Williams D."/>
            <person name="Bedell J.A."/>
            <person name="Mardis E.R."/>
            <person name="Clifton S.W."/>
            <person name="Chissoe S.L."/>
            <person name="Marra M.A."/>
            <person name="Raymond C."/>
            <person name="Haugen E."/>
            <person name="Gillett W."/>
            <person name="Zhou Y."/>
            <person name="James R."/>
            <person name="Phelps K."/>
            <person name="Iadanoto S."/>
            <person name="Bubb K."/>
            <person name="Simms E."/>
            <person name="Levy R."/>
            <person name="Clendenning J."/>
            <person name="Kaul R."/>
            <person name="Kent W.J."/>
            <person name="Furey T.S."/>
            <person name="Baertsch R.A."/>
            <person name="Brent M.R."/>
            <person name="Keibler E."/>
            <person name="Flicek P."/>
            <person name="Bork P."/>
            <person name="Suyama M."/>
            <person name="Bailey J.A."/>
            <person name="Portnoy M.E."/>
            <person name="Torrents D."/>
            <person name="Chinwalla A.T."/>
            <person name="Gish W.R."/>
            <person name="Eddy S.R."/>
            <person name="McPherson J.D."/>
            <person name="Olson M.V."/>
            <person name="Eichler E.E."/>
            <person name="Green E.D."/>
            <person name="Waterston R.H."/>
            <person name="Wilson R.K."/>
        </authorList>
    </citation>
    <scope>NUCLEOTIDE SEQUENCE [LARGE SCALE GENOMIC DNA]</scope>
</reference>
<feature type="compositionally biased region" description="Basic and acidic residues" evidence="1">
    <location>
        <begin position="12"/>
        <end position="22"/>
    </location>
</feature>
<dbReference type="HOGENOM" id="CLU_162781_0_0_1"/>
<dbReference type="ChiTaRS" id="CEP41">
    <property type="organism name" value="human"/>
</dbReference>
<dbReference type="AlphaFoldDB" id="C9IZ34"/>
<dbReference type="VEuPathDB" id="HostDB:ENSG00000106477"/>
<dbReference type="EMBL" id="KF458606">
    <property type="status" value="NOT_ANNOTATED_CDS"/>
    <property type="molecule type" value="Genomic_DNA"/>
</dbReference>
<proteinExistence type="evidence at protein level"/>
<evidence type="ECO:0000256" key="1">
    <source>
        <dbReference type="SAM" id="MobiDB-lite"/>
    </source>
</evidence>
<dbReference type="Ensembl" id="ENST00000469826.2">
    <property type="protein sequence ID" value="ENSP00000418712.2"/>
    <property type="gene ID" value="ENSG00000106477.20"/>
</dbReference>
<dbReference type="EMBL" id="AC007938">
    <property type="status" value="NOT_ANNOTATED_CDS"/>
    <property type="molecule type" value="Genomic_DNA"/>
</dbReference>
<evidence type="ECO:0000313" key="3">
    <source>
        <dbReference type="Proteomes" id="UP000005640"/>
    </source>
</evidence>
<reference evidence="5" key="4">
    <citation type="journal article" date="2011" name="BMC Syst. Biol.">
        <title>Initial characterization of the human central proteome.</title>
        <authorList>
            <person name="Burkard T.R."/>
            <person name="Planyavsky M."/>
            <person name="Kaupe I."/>
            <person name="Breitwieser F.P."/>
            <person name="Burckstummer T."/>
            <person name="Bennett K.L."/>
            <person name="Superti-Furga G."/>
            <person name="Colinge J."/>
        </authorList>
    </citation>
    <scope>IDENTIFICATION BY MASS SPECTROMETRY [LARGE SCALE ANALYSIS]</scope>
</reference>
<dbReference type="OpenTargets" id="ENSG00000106477"/>
<evidence type="ECO:0007829" key="5">
    <source>
        <dbReference type="PubMed" id="21269460"/>
    </source>
</evidence>
<evidence type="ECO:0000313" key="2">
    <source>
        <dbReference type="Ensembl" id="ENSP00000418712.2"/>
    </source>
</evidence>
<gene>
    <name evidence="2" type="primary">CEP41</name>
</gene>
<name>C9IZ34_HUMAN</name>
<reference evidence="2" key="3">
    <citation type="journal article" date="2004" name="Nature">
        <title>Finishing the euchromatic sequence of the human genome.</title>
        <authorList>
            <consortium name="International Human Genome Sequencing Consortium"/>
        </authorList>
    </citation>
    <scope>NUCLEOTIDE SEQUENCE [LARGE SCALE GENOMIC DNA]</scope>
</reference>
<protein>
    <submittedName>
        <fullName evidence="2">Centrosomal protein 41</fullName>
    </submittedName>
</protein>
<dbReference type="GeneTree" id="ENSGT00390000002222"/>
<reference evidence="2" key="1">
    <citation type="journal article" date="2001" name="Nature">
        <title>Initial sequencing and analysis of the human genome.</title>
        <authorList>
            <consortium name="International Human Genome Sequencing Consortium"/>
            <person name="Lander E.S."/>
            <person name="Linton L.M."/>
            <person name="Birren B."/>
            <person name="Nusbaum C."/>
            <person name="Zody M.C."/>
            <person name="Baldwin J."/>
            <person name="Devon K."/>
            <person name="Dewar K."/>
            <person name="Doyle M."/>
            <person name="FitzHugh W."/>
            <person name="Funke R."/>
            <person name="Gage D."/>
            <person name="Harris K."/>
            <person name="Heaford A."/>
            <person name="Howland J."/>
            <person name="Kann L."/>
            <person name="Lehoczky J."/>
            <person name="LeVine R."/>
            <person name="McEwan P."/>
            <person name="McKernan K."/>
            <person name="Meldrim J."/>
            <person name="Mesirov J.P."/>
            <person name="Miranda C."/>
            <person name="Morris W."/>
            <person name="Naylor J."/>
            <person name="Raymond C."/>
            <person name="Rosetti M."/>
            <person name="Santos R."/>
            <person name="Sheridan A."/>
            <person name="Sougnez C."/>
            <person name="Stange-Thomann N."/>
            <person name="Stojanovic N."/>
            <person name="Subramanian A."/>
            <person name="Wyman D."/>
            <person name="Rogers J."/>
            <person name="Sulston J."/>
            <person name="Ainscough R."/>
            <person name="Beck S."/>
            <person name="Bentley D."/>
            <person name="Burton J."/>
            <person name="Clee C."/>
            <person name="Carter N."/>
            <person name="Coulson A."/>
            <person name="Deadman R."/>
            <person name="Deloukas P."/>
            <person name="Dunham A."/>
            <person name="Dunham I."/>
            <person name="Durbin R."/>
            <person name="French L."/>
            <person name="Grafham D."/>
            <person name="Gregory S."/>
            <person name="Hubbard T."/>
            <person name="Humphray S."/>
            <person name="Hunt A."/>
            <person name="Jones M."/>
            <person name="Lloyd C."/>
            <person name="McMurray A."/>
            <person name="Matthews L."/>
            <person name="Mercer S."/>
            <person name="Milne S."/>
            <person name="Mullikin J.C."/>
            <person name="Mungall A."/>
            <person name="Plumb R."/>
            <person name="Ross M."/>
            <person name="Shownkeen R."/>
            <person name="Sims S."/>
            <person name="Waterston R.H."/>
            <person name="Wilson R.K."/>
            <person name="Hillier L.W."/>
            <person name="McPherson J.D."/>
            <person name="Marra M.A."/>
            <person name="Mardis E.R."/>
            <person name="Fulton L.A."/>
            <person name="Chinwalla A.T."/>
            <person name="Pepin K.H."/>
            <person name="Gish W.R."/>
            <person name="Chissoe S.L."/>
            <person name="Wendl M.C."/>
            <person name="Delehaunty K.D."/>
            <person name="Miner T.L."/>
            <person name="Delehaunty A."/>
            <person name="Kramer J.B."/>
            <person name="Cook L.L."/>
            <person name="Fulton R.S."/>
            <person name="Johnson D.L."/>
            <person name="Minx P.J."/>
            <person name="Clifton S.W."/>
            <person name="Hawkins T."/>
            <person name="Branscomb E."/>
            <person name="Predki P."/>
            <person name="Richardson P."/>
            <person name="Wenning S."/>
            <person name="Slezak T."/>
            <person name="Doggett N."/>
            <person name="Cheng J.F."/>
            <person name="Olsen A."/>
            <person name="Lucas S."/>
            <person name="Elkin C."/>
            <person name="Uberbacher E."/>
            <person name="Frazier M."/>
            <person name="Gibbs R.A."/>
            <person name="Muzny D.M."/>
            <person name="Scherer S.E."/>
            <person name="Bouck J.B."/>
            <person name="Sodergren E.J."/>
            <person name="Worley K.C."/>
            <person name="Rives C.M."/>
            <person name="Gorrell J.H."/>
            <person name="Metzker M.L."/>
            <person name="Naylor S.L."/>
            <person name="Kucherlapati R.S."/>
            <person name="Nelson D.L."/>
            <person name="Weinstock G.M."/>
            <person name="Sakaki Y."/>
            <person name="Fujiyama A."/>
            <person name="Hattori M."/>
            <person name="Yada T."/>
            <person name="Toyoda A."/>
            <person name="Itoh T."/>
            <person name="Kawagoe C."/>
            <person name="Watanabe H."/>
            <person name="Totoki Y."/>
            <person name="Taylor T."/>
            <person name="Weissenbach J."/>
            <person name="Heilig R."/>
            <person name="Saurin W."/>
            <person name="Artiguenave F."/>
            <person name="Brottier P."/>
            <person name="Bruls T."/>
            <person name="Pelletier E."/>
            <person name="Robert C."/>
            <person name="Wincker P."/>
            <person name="Smith D.R."/>
            <person name="Doucette-Stamm L."/>
            <person name="Rubenfield M."/>
            <person name="Weinstock K."/>
            <person name="Lee H.M."/>
            <person name="Dubois J."/>
            <person name="Rosenthal A."/>
            <person name="Platzer M."/>
            <person name="Nyakatura G."/>
            <person name="Taudien S."/>
            <person name="Rump A."/>
            <person name="Yang H."/>
            <person name="Yu J."/>
            <person name="Wang J."/>
            <person name="Huang G."/>
            <person name="Gu J."/>
            <person name="Hood L."/>
            <person name="Rowen L."/>
            <person name="Madan A."/>
            <person name="Qin S."/>
            <person name="Davis R.W."/>
            <person name="Federspiel N.A."/>
            <person name="Abola A.P."/>
            <person name="Proctor M.J."/>
            <person name="Myers R.M."/>
            <person name="Schmutz J."/>
            <person name="Dickson M."/>
            <person name="Grimwood J."/>
            <person name="Cox D.R."/>
            <person name="Olson M.V."/>
            <person name="Kaul R."/>
            <person name="Raymond C."/>
            <person name="Shimizu N."/>
            <person name="Kawasaki K."/>
            <person name="Minoshima S."/>
            <person name="Evans G.A."/>
            <person name="Athanasiou M."/>
            <person name="Schultz R."/>
            <person name="Roe B.A."/>
            <person name="Chen F."/>
            <person name="Pan H."/>
            <person name="Ramser J."/>
            <person name="Lehrach H."/>
            <person name="Reinhardt R."/>
            <person name="McCombie W.R."/>
            <person name="de la Bastide M."/>
            <person name="Dedhia N."/>
            <person name="Blocker H."/>
            <person name="Hornischer K."/>
            <person name="Nordsiek G."/>
            <person name="Agarwala R."/>
            <person name="Aravind L."/>
            <person name="Bailey J.A."/>
            <person name="Bateman A."/>
            <person name="Batzoglou S."/>
            <person name="Birney E."/>
            <person name="Bork P."/>
            <person name="Brown D.G."/>
            <person name="Burge C.B."/>
            <person name="Cerutti L."/>
            <person name="Chen H.C."/>
            <person name="Church D."/>
            <person name="Clamp M."/>
            <person name="Copley R.R."/>
            <person name="Doerks T."/>
            <person name="Eddy S.R."/>
            <person name="Eichler E.E."/>
            <person name="Furey T.S."/>
            <person name="Galagan J."/>
            <person name="Gilbert J.G."/>
            <person name="Harmon C."/>
            <person name="Hayashizaki Y."/>
            <person name="Haussler D."/>
            <person name="Hermjakob H."/>
            <person name="Hokamp K."/>
            <person name="Jang W."/>
            <person name="Johnson L.S."/>
            <person name="Jones T.A."/>
            <person name="Kasif S."/>
            <person name="Kaspryzk A."/>
            <person name="Kennedy S."/>
            <person name="Kent W.J."/>
            <person name="Kitts P."/>
            <person name="Koonin E.V."/>
            <person name="Korf I."/>
            <person name="Kulp D."/>
            <person name="Lancet D."/>
            <person name="Lowe T.M."/>
            <person name="McLysaght A."/>
            <person name="Mikkelsen T."/>
            <person name="Moran J.V."/>
            <person name="Mulder N."/>
            <person name="Pollara V.J."/>
            <person name="Ponting C.P."/>
            <person name="Schuler G."/>
            <person name="Schultz J."/>
            <person name="Slater G."/>
            <person name="Smit A.F."/>
            <person name="Stupka E."/>
            <person name="Szustakowski J."/>
            <person name="Thierry-Mieg D."/>
            <person name="Thierry-Mieg J."/>
            <person name="Wagner L."/>
            <person name="Wallis J."/>
            <person name="Wheeler R."/>
            <person name="Williams A."/>
            <person name="Wolf Y.I."/>
            <person name="Wolfe K.H."/>
            <person name="Yang S.P."/>
            <person name="Yeh R.F."/>
            <person name="Collins F."/>
            <person name="Guyer M.S."/>
            <person name="Peterson J."/>
            <person name="Felsenfeld A."/>
            <person name="Wetterstrand K.A."/>
            <person name="Patrinos A."/>
            <person name="Morgan M.J."/>
            <person name="de Jong P."/>
            <person name="Catanese J.J."/>
            <person name="Osoegawa K."/>
            <person name="Shizuya H."/>
            <person name="Choi S."/>
            <person name="Chen Y.J."/>
        </authorList>
    </citation>
    <scope>NUCLEOTIDE SEQUENCE [LARGE SCALE GENOMIC DNA]</scope>
</reference>
<dbReference type="ExpressionAtlas" id="C9IZ34">
    <property type="expression patterns" value="baseline and differential"/>
</dbReference>
<sequence>MSLRRHIGNPEVRARSRPESRRGRAHRKRLMWAGKSSQRLPPPGRREGAGVRRGRDAGAGRAGLGGRGAAFRTPF</sequence>
<accession>C9IZ34</accession>
<dbReference type="ProteomicsDB" id="7747"/>
<keyword evidence="3" id="KW-1185">Reference proteome</keyword>
<organism evidence="2 3">
    <name type="scientific">Homo sapiens</name>
    <name type="common">Human</name>
    <dbReference type="NCBI Taxonomy" id="9606"/>
    <lineage>
        <taxon>Eukaryota</taxon>
        <taxon>Metazoa</taxon>
        <taxon>Chordata</taxon>
        <taxon>Craniata</taxon>
        <taxon>Vertebrata</taxon>
        <taxon>Euteleostomi</taxon>
        <taxon>Mammalia</taxon>
        <taxon>Eutheria</taxon>
        <taxon>Euarchontoglires</taxon>
        <taxon>Primates</taxon>
        <taxon>Haplorrhini</taxon>
        <taxon>Catarrhini</taxon>
        <taxon>Hominidae</taxon>
        <taxon>Homo</taxon>
    </lineage>
</organism>
<accession>F8WF85</accession>
<reference evidence="2" key="5">
    <citation type="submission" date="2025-05" db="UniProtKB">
        <authorList>
            <consortium name="Ensembl"/>
        </authorList>
    </citation>
    <scope>IDENTIFICATION</scope>
</reference>
<dbReference type="Ensembl" id="ENST00000484549.6">
    <property type="protein sequence ID" value="ENSP00000419078.2"/>
    <property type="gene ID" value="ENSG00000106477.20"/>
</dbReference>
<evidence type="ECO:0007829" key="4">
    <source>
        <dbReference type="ProteomicsDB" id="C9IZ34"/>
    </source>
</evidence>